<comment type="cofactor">
    <cofactor evidence="1">
        <name>Mo-bis(molybdopterin guanine dinucleotide)</name>
        <dbReference type="ChEBI" id="CHEBI:60539"/>
    </cofactor>
</comment>
<reference evidence="12 13" key="1">
    <citation type="submission" date="2019-12" db="EMBL/GenBank/DDBJ databases">
        <title>Genomic-based taxomic classification of the family Erythrobacteraceae.</title>
        <authorList>
            <person name="Xu L."/>
        </authorList>
    </citation>
    <scope>NUCLEOTIDE SEQUENCE [LARGE SCALE GENOMIC DNA]</scope>
    <source>
        <strain evidence="12 13">JCM 16339</strain>
    </source>
</reference>
<dbReference type="SMART" id="SM00926">
    <property type="entry name" value="Molybdop_Fe4S4"/>
    <property type="match status" value="1"/>
</dbReference>
<dbReference type="CDD" id="cd02791">
    <property type="entry name" value="MopB_CT_Nitrate-R-NapA-like"/>
    <property type="match status" value="1"/>
</dbReference>
<keyword evidence="5" id="KW-0500">Molybdenum</keyword>
<keyword evidence="7" id="KW-0560">Oxidoreductase</keyword>
<dbReference type="InterPro" id="IPR041957">
    <property type="entry name" value="CT_Nitrate-R-NapA-like"/>
</dbReference>
<evidence type="ECO:0000256" key="8">
    <source>
        <dbReference type="ARBA" id="ARBA00023004"/>
    </source>
</evidence>
<dbReference type="InterPro" id="IPR041854">
    <property type="entry name" value="BFD-like_2Fe2S-bd_dom_sf"/>
</dbReference>
<dbReference type="EMBL" id="WTYY01000002">
    <property type="protein sequence ID" value="MXO88086.1"/>
    <property type="molecule type" value="Genomic_DNA"/>
</dbReference>
<protein>
    <submittedName>
        <fullName evidence="12">Molybdopterin-dependent oxidoreductase</fullName>
    </submittedName>
</protein>
<evidence type="ECO:0000259" key="11">
    <source>
        <dbReference type="PROSITE" id="PS51669"/>
    </source>
</evidence>
<evidence type="ECO:0000256" key="5">
    <source>
        <dbReference type="ARBA" id="ARBA00022505"/>
    </source>
</evidence>
<evidence type="ECO:0000256" key="4">
    <source>
        <dbReference type="ARBA" id="ARBA00022485"/>
    </source>
</evidence>
<comment type="similarity">
    <text evidence="3">Belongs to the prokaryotic molybdopterin-containing oxidoreductase family. NasA/NapA/NarB subfamily.</text>
</comment>
<dbReference type="Gene3D" id="3.40.228.10">
    <property type="entry name" value="Dimethylsulfoxide Reductase, domain 2"/>
    <property type="match status" value="1"/>
</dbReference>
<dbReference type="InterPro" id="IPR009010">
    <property type="entry name" value="Asp_de-COase-like_dom_sf"/>
</dbReference>
<dbReference type="Pfam" id="PF00384">
    <property type="entry name" value="Molybdopterin"/>
    <property type="match status" value="1"/>
</dbReference>
<comment type="caution">
    <text evidence="12">The sequence shown here is derived from an EMBL/GenBank/DDBJ whole genome shotgun (WGS) entry which is preliminary data.</text>
</comment>
<comment type="cofactor">
    <cofactor evidence="2">
        <name>[4Fe-4S] cluster</name>
        <dbReference type="ChEBI" id="CHEBI:49883"/>
    </cofactor>
</comment>
<dbReference type="GO" id="GO:0045333">
    <property type="term" value="P:cellular respiration"/>
    <property type="evidence" value="ECO:0007669"/>
    <property type="project" value="UniProtKB-ARBA"/>
</dbReference>
<dbReference type="PANTHER" id="PTHR43105:SF9">
    <property type="entry name" value="NADPH-FE(3+) OXIDOREDUCTASE SUBUNIT ALPHA"/>
    <property type="match status" value="1"/>
</dbReference>
<evidence type="ECO:0000313" key="12">
    <source>
        <dbReference type="EMBL" id="MXO88086.1"/>
    </source>
</evidence>
<feature type="domain" description="4Fe-4S Mo/W bis-MGD-type" evidence="11">
    <location>
        <begin position="1"/>
        <end position="57"/>
    </location>
</feature>
<keyword evidence="9" id="KW-0411">Iron-sulfur</keyword>
<accession>A0A844ZLV0</accession>
<dbReference type="GO" id="GO:0016491">
    <property type="term" value="F:oxidoreductase activity"/>
    <property type="evidence" value="ECO:0007669"/>
    <property type="project" value="UniProtKB-KW"/>
</dbReference>
<evidence type="ECO:0000256" key="7">
    <source>
        <dbReference type="ARBA" id="ARBA00023002"/>
    </source>
</evidence>
<dbReference type="OrthoDB" id="9816402at2"/>
<evidence type="ECO:0000313" key="13">
    <source>
        <dbReference type="Proteomes" id="UP000435243"/>
    </source>
</evidence>
<keyword evidence="4" id="KW-0004">4Fe-4S</keyword>
<dbReference type="InterPro" id="IPR006656">
    <property type="entry name" value="Mopterin_OxRdtase"/>
</dbReference>
<proteinExistence type="inferred from homology"/>
<dbReference type="GO" id="GO:0043546">
    <property type="term" value="F:molybdopterin cofactor binding"/>
    <property type="evidence" value="ECO:0007669"/>
    <property type="project" value="InterPro"/>
</dbReference>
<dbReference type="InterPro" id="IPR007419">
    <property type="entry name" value="BFD-like_2Fe2S-bd_dom"/>
</dbReference>
<dbReference type="Gene3D" id="2.20.25.90">
    <property type="entry name" value="ADC-like domains"/>
    <property type="match status" value="1"/>
</dbReference>
<dbReference type="Gene3D" id="2.40.40.20">
    <property type="match status" value="1"/>
</dbReference>
<dbReference type="Pfam" id="PF04879">
    <property type="entry name" value="Molybdop_Fe4S4"/>
    <property type="match status" value="1"/>
</dbReference>
<evidence type="ECO:0000256" key="1">
    <source>
        <dbReference type="ARBA" id="ARBA00001942"/>
    </source>
</evidence>
<evidence type="ECO:0000256" key="6">
    <source>
        <dbReference type="ARBA" id="ARBA00022723"/>
    </source>
</evidence>
<sequence>MAAIRTTCAYCGVGCGIKAAVTGPRSVAIKGDVDHPANFGRLCSKGTHLGETVGLEGRLLHPMIGQQRASWDDALDEAALRLRQTIAEHGPDAVGFYVSGQLLTEDYYVVNKLAKGFVGTGNIDTNSRLCMASAVAAHIRAFGEDVVPCSYDDIDHADLIVLVGSNTAWCHPIIWQRIEKAREERGTKLVVIDPRRTETAEGADLHIAVPPDGDVALFNALLAALHDRGLVDGEFLQSSCDVPDGFWNGIDAAQHGIDAVDFAQLVEMACAHPRMLTMFSQGANQSVSGTDKGNAIINLHLATGRINAPGAGPFSITGQPNAMGGREVGGLSSTLACHLGFSAEERADVATFWNAPNICGKPGLKAVDLFRAVHSGQIKFLWVMATNPAVSMPDAAFVREALRRCPTLVVSDIIAGSDTARMADIRLPALGWGEKDGTVTNSERRISRQRALLPAPGEARADWQIVCDLAARLGHGAAFDFSEPSQIFAEYAAMTALARDHGKVLDLTGWADCTSAQYQEMEPFQWGGRQPLAGGFPHESGRAQLVAVQTPAALATSQAYPLQLNTGRYRDQWHTMTRTGLSPRLASHRREPLLEVHPADAGDHGLGDGGLAKVSTPFGEAVYRVCLSDGQRRGDIYVPMHWSRQTGAHSGTGGLVHPLFDPISGQPGFKNVAATMAPVEPDWRAFLLSRLPLTADMLAGTLYWAQSAVDGGWLTEIAGDGAVALDNLLPQGDRSEVADRARGMQRIIVHGADGDLEAAFFLTRSGALPDRDWIAQQFSSPGAEMVELLAARPSTPAPDRGKLVCVCHDVRDQEIGAAIEGGADTIKGVGACTRAGTNCGSCRPIIARMIEDARALTAQAVK</sequence>
<dbReference type="Pfam" id="PF01568">
    <property type="entry name" value="Molydop_binding"/>
    <property type="match status" value="1"/>
</dbReference>
<dbReference type="Gene3D" id="3.40.50.740">
    <property type="match status" value="1"/>
</dbReference>
<evidence type="ECO:0000256" key="9">
    <source>
        <dbReference type="ARBA" id="ARBA00023014"/>
    </source>
</evidence>
<dbReference type="Gene3D" id="1.10.10.1100">
    <property type="entry name" value="BFD-like [2Fe-2S]-binding domain"/>
    <property type="match status" value="1"/>
</dbReference>
<dbReference type="SUPFAM" id="SSF50692">
    <property type="entry name" value="ADC-like"/>
    <property type="match status" value="1"/>
</dbReference>
<dbReference type="Pfam" id="PF04324">
    <property type="entry name" value="Fer2_BFD"/>
    <property type="match status" value="1"/>
</dbReference>
<dbReference type="RefSeq" id="WP_160590041.1">
    <property type="nucleotide sequence ID" value="NZ_BAAAFP010000002.1"/>
</dbReference>
<dbReference type="SUPFAM" id="SSF53706">
    <property type="entry name" value="Formate dehydrogenase/DMSO reductase, domains 1-3"/>
    <property type="match status" value="1"/>
</dbReference>
<keyword evidence="8" id="KW-0408">Iron</keyword>
<dbReference type="CDD" id="cd02754">
    <property type="entry name" value="MopB_Nitrate-R-NapA-like"/>
    <property type="match status" value="1"/>
</dbReference>
<dbReference type="PANTHER" id="PTHR43105">
    <property type="entry name" value="RESPIRATORY NITRATE REDUCTASE"/>
    <property type="match status" value="1"/>
</dbReference>
<dbReference type="PROSITE" id="PS51669">
    <property type="entry name" value="4FE4S_MOW_BIS_MGD"/>
    <property type="match status" value="1"/>
</dbReference>
<dbReference type="GO" id="GO:1990204">
    <property type="term" value="C:oxidoreductase complex"/>
    <property type="evidence" value="ECO:0007669"/>
    <property type="project" value="UniProtKB-ARBA"/>
</dbReference>
<name>A0A844ZLV0_9SPHN</name>
<dbReference type="GO" id="GO:0042128">
    <property type="term" value="P:nitrate assimilation"/>
    <property type="evidence" value="ECO:0007669"/>
    <property type="project" value="UniProtKB-KW"/>
</dbReference>
<keyword evidence="13" id="KW-1185">Reference proteome</keyword>
<keyword evidence="6" id="KW-0479">Metal-binding</keyword>
<evidence type="ECO:0000256" key="3">
    <source>
        <dbReference type="ARBA" id="ARBA00008747"/>
    </source>
</evidence>
<evidence type="ECO:0000256" key="2">
    <source>
        <dbReference type="ARBA" id="ARBA00001966"/>
    </source>
</evidence>
<dbReference type="AlphaFoldDB" id="A0A844ZLV0"/>
<evidence type="ECO:0000256" key="10">
    <source>
        <dbReference type="ARBA" id="ARBA00023063"/>
    </source>
</evidence>
<dbReference type="InterPro" id="IPR006657">
    <property type="entry name" value="MoPterin_dinucl-bd_dom"/>
</dbReference>
<gene>
    <name evidence="12" type="ORF">GRI32_04965</name>
</gene>
<dbReference type="InterPro" id="IPR050123">
    <property type="entry name" value="Prok_molybdopt-oxidoreductase"/>
</dbReference>
<keyword evidence="10" id="KW-0534">Nitrate assimilation</keyword>
<dbReference type="GO" id="GO:0051539">
    <property type="term" value="F:4 iron, 4 sulfur cluster binding"/>
    <property type="evidence" value="ECO:0007669"/>
    <property type="project" value="UniProtKB-KW"/>
</dbReference>
<dbReference type="InterPro" id="IPR006963">
    <property type="entry name" value="Mopterin_OxRdtase_4Fe-4S_dom"/>
</dbReference>
<dbReference type="GO" id="GO:0016020">
    <property type="term" value="C:membrane"/>
    <property type="evidence" value="ECO:0007669"/>
    <property type="project" value="TreeGrafter"/>
</dbReference>
<dbReference type="Proteomes" id="UP000435243">
    <property type="component" value="Unassembled WGS sequence"/>
</dbReference>
<organism evidence="12 13">
    <name type="scientific">Alteraurantiacibacter aestuarii</name>
    <dbReference type="NCBI Taxonomy" id="650004"/>
    <lineage>
        <taxon>Bacteria</taxon>
        <taxon>Pseudomonadati</taxon>
        <taxon>Pseudomonadota</taxon>
        <taxon>Alphaproteobacteria</taxon>
        <taxon>Sphingomonadales</taxon>
        <taxon>Erythrobacteraceae</taxon>
        <taxon>Alteraurantiacibacter</taxon>
    </lineage>
</organism>
<dbReference type="GO" id="GO:0046872">
    <property type="term" value="F:metal ion binding"/>
    <property type="evidence" value="ECO:0007669"/>
    <property type="project" value="UniProtKB-KW"/>
</dbReference>